<reference evidence="1 2" key="1">
    <citation type="submission" date="2018-06" db="EMBL/GenBank/DDBJ databases">
        <title>Spongiibacterium sp. HME9304 Genome sequencing and assembly.</title>
        <authorList>
            <person name="Kang H."/>
            <person name="Kim H."/>
            <person name="Joh K."/>
        </authorList>
    </citation>
    <scope>NUCLEOTIDE SEQUENCE [LARGE SCALE GENOMIC DNA]</scope>
    <source>
        <strain evidence="1 2">HME9304</strain>
    </source>
</reference>
<name>A0A2Z4LRE9_9FLAO</name>
<protein>
    <submittedName>
        <fullName evidence="1">Uncharacterized protein</fullName>
    </submittedName>
</protein>
<dbReference type="KEGG" id="spon:HME9304_01483"/>
<dbReference type="OrthoDB" id="6121546at2"/>
<keyword evidence="2" id="KW-1185">Reference proteome</keyword>
<dbReference type="Proteomes" id="UP000248536">
    <property type="component" value="Chromosome"/>
</dbReference>
<dbReference type="EMBL" id="CP030104">
    <property type="protein sequence ID" value="AWX44481.1"/>
    <property type="molecule type" value="Genomic_DNA"/>
</dbReference>
<evidence type="ECO:0000313" key="2">
    <source>
        <dbReference type="Proteomes" id="UP000248536"/>
    </source>
</evidence>
<gene>
    <name evidence="1" type="ORF">HME9304_01483</name>
</gene>
<proteinExistence type="predicted"/>
<accession>A0A2Z4LRE9</accession>
<dbReference type="RefSeq" id="WP_112377952.1">
    <property type="nucleotide sequence ID" value="NZ_CP030104.1"/>
</dbReference>
<organism evidence="1 2">
    <name type="scientific">Flagellimonas maritima</name>
    <dbReference type="NCBI Taxonomy" id="1383885"/>
    <lineage>
        <taxon>Bacteria</taxon>
        <taxon>Pseudomonadati</taxon>
        <taxon>Bacteroidota</taxon>
        <taxon>Flavobacteriia</taxon>
        <taxon>Flavobacteriales</taxon>
        <taxon>Flavobacteriaceae</taxon>
        <taxon>Flagellimonas</taxon>
    </lineage>
</organism>
<dbReference type="AlphaFoldDB" id="A0A2Z4LRE9"/>
<sequence length="389" mass="45350">MIFDFIHDRKFKEILERDYNELTSCFTTKSSKSILLLSGSIVESVLTDFFIENLPTGKSKNDILKSNLGTLLDFAETVKLITSKEKQLAVIIKDYRNLIHPGKEVRTKEEFDFETAKLAKILLDIILKKLRTNHFDKYGYSANETLEKLKNDWEFQSVYGMVITKLHKNEREKLLTELIKIEQTIKSNFEHYKLMSDYDPKSEISELGNLEEIKPRIQELKPLLSNDIITDQLAELKDAVIRGESIKVLSLYNLFHEEIGQLDKDDQEMIAIYMLSLYESIFEDSRDLANDKTYSTIGKYIHTKRGKEKLQTLAEFCVVHFGGDEWHVGHQMDVFQQIFNSVSTDTQDDLKKGITDFMPKERDKVSKYGLWPFYDEAVKRNIIDEKYSS</sequence>
<evidence type="ECO:0000313" key="1">
    <source>
        <dbReference type="EMBL" id="AWX44481.1"/>
    </source>
</evidence>